<evidence type="ECO:0000313" key="3">
    <source>
        <dbReference type="Proteomes" id="UP001610100"/>
    </source>
</evidence>
<accession>A0ABW7MVF7</accession>
<keyword evidence="1" id="KW-0732">Signal</keyword>
<keyword evidence="3" id="KW-1185">Reference proteome</keyword>
<sequence>MRKIILILGFSLISSTALAKEIQATVVFENLTNKEFTSGTFTIAELNKKIEVDKLENFKITLPAKGKYQFVFMAEDFNIKMLYPSRITQRNNTIIIHLLEKTKTNIKELYALSMASNLTLSDEQIEERIAKGNLNFIIPGIDSSMPQDYIKFKEKYGVGLLKGTCAIDPIFYRNSVANNQMISNYLNKKYGTKWLSELKSKPLGIK</sequence>
<proteinExistence type="predicted"/>
<organism evidence="2 3">
    <name type="scientific">Gaetbulibacter aestuarii</name>
    <dbReference type="NCBI Taxonomy" id="1502358"/>
    <lineage>
        <taxon>Bacteria</taxon>
        <taxon>Pseudomonadati</taxon>
        <taxon>Bacteroidota</taxon>
        <taxon>Flavobacteriia</taxon>
        <taxon>Flavobacteriales</taxon>
        <taxon>Flavobacteriaceae</taxon>
        <taxon>Gaetbulibacter</taxon>
    </lineage>
</organism>
<dbReference type="EMBL" id="JBAWKB010000001">
    <property type="protein sequence ID" value="MFH6770363.1"/>
    <property type="molecule type" value="Genomic_DNA"/>
</dbReference>
<dbReference type="Proteomes" id="UP001610100">
    <property type="component" value="Unassembled WGS sequence"/>
</dbReference>
<evidence type="ECO:0000313" key="2">
    <source>
        <dbReference type="EMBL" id="MFH6770363.1"/>
    </source>
</evidence>
<evidence type="ECO:0000256" key="1">
    <source>
        <dbReference type="SAM" id="SignalP"/>
    </source>
</evidence>
<dbReference type="RefSeq" id="WP_344738469.1">
    <property type="nucleotide sequence ID" value="NZ_BAABAY010000001.1"/>
</dbReference>
<gene>
    <name evidence="2" type="ORF">V8G58_00340</name>
</gene>
<comment type="caution">
    <text evidence="2">The sequence shown here is derived from an EMBL/GenBank/DDBJ whole genome shotgun (WGS) entry which is preliminary data.</text>
</comment>
<protein>
    <recommendedName>
        <fullName evidence="4">DUF4369 domain-containing protein</fullName>
    </recommendedName>
</protein>
<evidence type="ECO:0008006" key="4">
    <source>
        <dbReference type="Google" id="ProtNLM"/>
    </source>
</evidence>
<name>A0ABW7MVF7_9FLAO</name>
<reference evidence="2 3" key="1">
    <citation type="submission" date="2024-02" db="EMBL/GenBank/DDBJ databases">
        <title>A Gaetbulibacter species isolated from tidal flats and genomic insights of their niches.</title>
        <authorList>
            <person name="Ye Y."/>
        </authorList>
    </citation>
    <scope>NUCLEOTIDE SEQUENCE [LARGE SCALE GENOMIC DNA]</scope>
    <source>
        <strain evidence="2 3">KYW382</strain>
    </source>
</reference>
<feature type="chain" id="PRO_5047031643" description="DUF4369 domain-containing protein" evidence="1">
    <location>
        <begin position="20"/>
        <end position="206"/>
    </location>
</feature>
<feature type="signal peptide" evidence="1">
    <location>
        <begin position="1"/>
        <end position="19"/>
    </location>
</feature>